<evidence type="ECO:0000313" key="2">
    <source>
        <dbReference type="Proteomes" id="UP000077701"/>
    </source>
</evidence>
<keyword evidence="2" id="KW-1185">Reference proteome</keyword>
<name>A0A161MDD3_9ACTN</name>
<reference evidence="2" key="2">
    <citation type="submission" date="2016-04" db="EMBL/GenBank/DDBJ databases">
        <title>Planomonospora sphaerica JCM9374 whole genome shotgun sequence.</title>
        <authorList>
            <person name="Suzuki T."/>
            <person name="Dohra H."/>
            <person name="Kodani S."/>
        </authorList>
    </citation>
    <scope>NUCLEOTIDE SEQUENCE [LARGE SCALE GENOMIC DNA]</scope>
    <source>
        <strain evidence="2">JCM 9374</strain>
    </source>
</reference>
<dbReference type="RefSeq" id="WP_068901114.1">
    <property type="nucleotide sequence ID" value="NZ_BDCX01000014.1"/>
</dbReference>
<proteinExistence type="predicted"/>
<dbReference type="OrthoDB" id="8479674at2"/>
<accession>A0A161MDD3</accession>
<evidence type="ECO:0000313" key="1">
    <source>
        <dbReference type="EMBL" id="GAT69563.1"/>
    </source>
</evidence>
<dbReference type="SUPFAM" id="SSF56112">
    <property type="entry name" value="Protein kinase-like (PK-like)"/>
    <property type="match status" value="1"/>
</dbReference>
<dbReference type="STRING" id="161355.PS9374_05239"/>
<dbReference type="GO" id="GO:0016740">
    <property type="term" value="F:transferase activity"/>
    <property type="evidence" value="ECO:0007669"/>
    <property type="project" value="UniProtKB-KW"/>
</dbReference>
<sequence>MNDARVRRRYLDRTISLLFPGPGEDRPYSLLPHPLIPRRLTPRAWWHPCGRVMVPAGRDSIETHLSEVLDTPVRVTLHVRPARRANRKPVLEARGPDGTVAFVKIGDTDRTRELVAHEARTLAMLAETPLKTVIPPTVLHHGSWRDLSVLALSPLPVRRGAAGADLRAEAIREISGIGGERFAWHGDFSPWNIARGPDDRLLVWDWERFGTGVPLGFDALHHFLQRALRRMDPPTAARACVAQALPLLAPFGLSAGEARLTAVHYLTALAHRHAADGHEPLGPPAAWLNPVVDSQEVLV</sequence>
<dbReference type="EMBL" id="BDCX01000014">
    <property type="protein sequence ID" value="GAT69563.1"/>
    <property type="molecule type" value="Genomic_DNA"/>
</dbReference>
<keyword evidence="1" id="KW-0808">Transferase</keyword>
<comment type="caution">
    <text evidence="1">The sequence shown here is derived from an EMBL/GenBank/DDBJ whole genome shotgun (WGS) entry which is preliminary data.</text>
</comment>
<gene>
    <name evidence="1" type="ORF">PS9374_05239</name>
</gene>
<organism evidence="1 2">
    <name type="scientific">Planomonospora sphaerica</name>
    <dbReference type="NCBI Taxonomy" id="161355"/>
    <lineage>
        <taxon>Bacteria</taxon>
        <taxon>Bacillati</taxon>
        <taxon>Actinomycetota</taxon>
        <taxon>Actinomycetes</taxon>
        <taxon>Streptosporangiales</taxon>
        <taxon>Streptosporangiaceae</taxon>
        <taxon>Planomonospora</taxon>
    </lineage>
</organism>
<dbReference type="AlphaFoldDB" id="A0A161MDD3"/>
<reference evidence="1 2" key="1">
    <citation type="journal article" date="2016" name="Genome Announc.">
        <title>Draft Genome Sequence of Planomonospora sphaerica JCM9374, a Rare Actinomycete.</title>
        <authorList>
            <person name="Dohra H."/>
            <person name="Suzuki T."/>
            <person name="Inoue Y."/>
            <person name="Kodani S."/>
        </authorList>
    </citation>
    <scope>NUCLEOTIDE SEQUENCE [LARGE SCALE GENOMIC DNA]</scope>
    <source>
        <strain evidence="1 2">JCM 9374</strain>
    </source>
</reference>
<protein>
    <submittedName>
        <fullName evidence="1">Aminoglycoside phosphotransferase</fullName>
    </submittedName>
</protein>
<dbReference type="Proteomes" id="UP000077701">
    <property type="component" value="Unassembled WGS sequence"/>
</dbReference>
<dbReference type="InterPro" id="IPR011009">
    <property type="entry name" value="Kinase-like_dom_sf"/>
</dbReference>
<dbReference type="Gene3D" id="3.30.200.20">
    <property type="entry name" value="Phosphorylase Kinase, domain 1"/>
    <property type="match status" value="1"/>
</dbReference>